<dbReference type="OrthoDB" id="416093at2759"/>
<dbReference type="OMA" id="LPNWGNW"/>
<evidence type="ECO:0000313" key="3">
    <source>
        <dbReference type="Proteomes" id="UP000030653"/>
    </source>
</evidence>
<dbReference type="Gene3D" id="3.60.40.10">
    <property type="entry name" value="PPM-type phosphatase domain"/>
    <property type="match status" value="1"/>
</dbReference>
<feature type="domain" description="PPM-type phosphatase" evidence="1">
    <location>
        <begin position="44"/>
        <end position="365"/>
    </location>
</feature>
<dbReference type="PANTHER" id="PTHR13832">
    <property type="entry name" value="PROTEIN PHOSPHATASE 2C"/>
    <property type="match status" value="1"/>
</dbReference>
<evidence type="ECO:0000313" key="2">
    <source>
        <dbReference type="EMBL" id="EJT97809.1"/>
    </source>
</evidence>
<organism evidence="2 3">
    <name type="scientific">Dacryopinax primogenitus (strain DJM 731)</name>
    <name type="common">Brown rot fungus</name>
    <dbReference type="NCBI Taxonomy" id="1858805"/>
    <lineage>
        <taxon>Eukaryota</taxon>
        <taxon>Fungi</taxon>
        <taxon>Dikarya</taxon>
        <taxon>Basidiomycota</taxon>
        <taxon>Agaricomycotina</taxon>
        <taxon>Dacrymycetes</taxon>
        <taxon>Dacrymycetales</taxon>
        <taxon>Dacrymycetaceae</taxon>
        <taxon>Dacryopinax</taxon>
    </lineage>
</organism>
<proteinExistence type="predicted"/>
<sequence>MPLVPRCLRLSTTSSIPLRRYHDYLKVATPDGRYARVPLSNPKVIGAYSIRGTRSHQEDAYAAYAIHVPPDEIRSSLEKNYGMVWDPGTLPLVKDGQLLWVGIYDGHGGALVSRYLQHHLHEIFESVQPSDIEPAVQWLKSQGGYFRRWRGGLLQPYVANPSHTPPLRLEQRAELAFIEADRSLAPNAVNCGSTVSVALLRSEKPVGAPFWDAEELELTVAHCGDTRVLLASTEGGKVTPMTEHHHAEMPRESARLLRMGSGLVTDSFGEARWMGALANTRGLGDGRYKPFGVTPEPDMKHLHLHGPSWSHLVLVSDGVGSIASDQEIVDLARSALDPSAAARAIVGYVEDLGGEDNATAVVVPLPGWGRVRGEDMTRELRRYRREEAIGSERQRRM</sequence>
<dbReference type="PROSITE" id="PS51746">
    <property type="entry name" value="PPM_2"/>
    <property type="match status" value="1"/>
</dbReference>
<reference evidence="2 3" key="1">
    <citation type="journal article" date="2012" name="Science">
        <title>The Paleozoic origin of enzymatic lignin decomposition reconstructed from 31 fungal genomes.</title>
        <authorList>
            <person name="Floudas D."/>
            <person name="Binder M."/>
            <person name="Riley R."/>
            <person name="Barry K."/>
            <person name="Blanchette R.A."/>
            <person name="Henrissat B."/>
            <person name="Martinez A.T."/>
            <person name="Otillar R."/>
            <person name="Spatafora J.W."/>
            <person name="Yadav J.S."/>
            <person name="Aerts A."/>
            <person name="Benoit I."/>
            <person name="Boyd A."/>
            <person name="Carlson A."/>
            <person name="Copeland A."/>
            <person name="Coutinho P.M."/>
            <person name="de Vries R.P."/>
            <person name="Ferreira P."/>
            <person name="Findley K."/>
            <person name="Foster B."/>
            <person name="Gaskell J."/>
            <person name="Glotzer D."/>
            <person name="Gorecki P."/>
            <person name="Heitman J."/>
            <person name="Hesse C."/>
            <person name="Hori C."/>
            <person name="Igarashi K."/>
            <person name="Jurgens J.A."/>
            <person name="Kallen N."/>
            <person name="Kersten P."/>
            <person name="Kohler A."/>
            <person name="Kuees U."/>
            <person name="Kumar T.K.A."/>
            <person name="Kuo A."/>
            <person name="LaButti K."/>
            <person name="Larrondo L.F."/>
            <person name="Lindquist E."/>
            <person name="Ling A."/>
            <person name="Lombard V."/>
            <person name="Lucas S."/>
            <person name="Lundell T."/>
            <person name="Martin R."/>
            <person name="McLaughlin D.J."/>
            <person name="Morgenstern I."/>
            <person name="Morin E."/>
            <person name="Murat C."/>
            <person name="Nagy L.G."/>
            <person name="Nolan M."/>
            <person name="Ohm R.A."/>
            <person name="Patyshakuliyeva A."/>
            <person name="Rokas A."/>
            <person name="Ruiz-Duenas F.J."/>
            <person name="Sabat G."/>
            <person name="Salamov A."/>
            <person name="Samejima M."/>
            <person name="Schmutz J."/>
            <person name="Slot J.C."/>
            <person name="St John F."/>
            <person name="Stenlid J."/>
            <person name="Sun H."/>
            <person name="Sun S."/>
            <person name="Syed K."/>
            <person name="Tsang A."/>
            <person name="Wiebenga A."/>
            <person name="Young D."/>
            <person name="Pisabarro A."/>
            <person name="Eastwood D.C."/>
            <person name="Martin F."/>
            <person name="Cullen D."/>
            <person name="Grigoriev I.V."/>
            <person name="Hibbett D.S."/>
        </authorList>
    </citation>
    <scope>NUCLEOTIDE SEQUENCE [LARGE SCALE GENOMIC DNA]</scope>
    <source>
        <strain evidence="2 3">DJM-731 SS1</strain>
    </source>
</reference>
<dbReference type="PANTHER" id="PTHR13832:SF589">
    <property type="entry name" value="[PYRUVATE DEHYDROGENASE [ACETYL-TRANSFERRING]]-PHOSPHATASE 2, MITOCHONDRIAL"/>
    <property type="match status" value="1"/>
</dbReference>
<dbReference type="Pfam" id="PF00481">
    <property type="entry name" value="PP2C"/>
    <property type="match status" value="1"/>
</dbReference>
<gene>
    <name evidence="2" type="ORF">DACRYDRAFT_58528</name>
</gene>
<dbReference type="AlphaFoldDB" id="M5FRW5"/>
<name>M5FRW5_DACPD</name>
<dbReference type="GO" id="GO:0004722">
    <property type="term" value="F:protein serine/threonine phosphatase activity"/>
    <property type="evidence" value="ECO:0007669"/>
    <property type="project" value="InterPro"/>
</dbReference>
<dbReference type="EMBL" id="JH795875">
    <property type="protein sequence ID" value="EJT97809.1"/>
    <property type="molecule type" value="Genomic_DNA"/>
</dbReference>
<dbReference type="HOGENOM" id="CLU_021251_1_0_1"/>
<dbReference type="STRING" id="1858805.M5FRW5"/>
<dbReference type="GeneID" id="63690562"/>
<dbReference type="InterPro" id="IPR015655">
    <property type="entry name" value="PP2C"/>
</dbReference>
<dbReference type="CDD" id="cd00143">
    <property type="entry name" value="PP2Cc"/>
    <property type="match status" value="1"/>
</dbReference>
<dbReference type="InterPro" id="IPR036457">
    <property type="entry name" value="PPM-type-like_dom_sf"/>
</dbReference>
<dbReference type="InterPro" id="IPR001932">
    <property type="entry name" value="PPM-type_phosphatase-like_dom"/>
</dbReference>
<dbReference type="SMART" id="SM00332">
    <property type="entry name" value="PP2Cc"/>
    <property type="match status" value="1"/>
</dbReference>
<accession>M5FRW5</accession>
<dbReference type="Proteomes" id="UP000030653">
    <property type="component" value="Unassembled WGS sequence"/>
</dbReference>
<dbReference type="SUPFAM" id="SSF81606">
    <property type="entry name" value="PP2C-like"/>
    <property type="match status" value="1"/>
</dbReference>
<protein>
    <submittedName>
        <fullName evidence="2">Protein serine/threonine phosphatase 2C</fullName>
    </submittedName>
</protein>
<evidence type="ECO:0000259" key="1">
    <source>
        <dbReference type="PROSITE" id="PS51746"/>
    </source>
</evidence>
<keyword evidence="3" id="KW-1185">Reference proteome</keyword>
<dbReference type="RefSeq" id="XP_040624707.1">
    <property type="nucleotide sequence ID" value="XM_040775500.1"/>
</dbReference>